<comment type="caution">
    <text evidence="2">The sequence shown here is derived from an EMBL/GenBank/DDBJ whole genome shotgun (WGS) entry which is preliminary data.</text>
</comment>
<feature type="region of interest" description="Disordered" evidence="1">
    <location>
        <begin position="81"/>
        <end position="105"/>
    </location>
</feature>
<evidence type="ECO:0000313" key="2">
    <source>
        <dbReference type="EMBL" id="KAK1741082.1"/>
    </source>
</evidence>
<feature type="compositionally biased region" description="Polar residues" evidence="1">
    <location>
        <begin position="81"/>
        <end position="95"/>
    </location>
</feature>
<evidence type="ECO:0000313" key="3">
    <source>
        <dbReference type="Proteomes" id="UP001224775"/>
    </source>
</evidence>
<dbReference type="AlphaFoldDB" id="A0AAD8Y8T9"/>
<accession>A0AAD8Y8T9</accession>
<evidence type="ECO:0000256" key="1">
    <source>
        <dbReference type="SAM" id="MobiDB-lite"/>
    </source>
</evidence>
<dbReference type="EMBL" id="JATAAI010000014">
    <property type="protein sequence ID" value="KAK1741082.1"/>
    <property type="molecule type" value="Genomic_DNA"/>
</dbReference>
<name>A0AAD8Y8T9_9STRA</name>
<organism evidence="2 3">
    <name type="scientific">Skeletonema marinoi</name>
    <dbReference type="NCBI Taxonomy" id="267567"/>
    <lineage>
        <taxon>Eukaryota</taxon>
        <taxon>Sar</taxon>
        <taxon>Stramenopiles</taxon>
        <taxon>Ochrophyta</taxon>
        <taxon>Bacillariophyta</taxon>
        <taxon>Coscinodiscophyceae</taxon>
        <taxon>Thalassiosirophycidae</taxon>
        <taxon>Thalassiosirales</taxon>
        <taxon>Skeletonemataceae</taxon>
        <taxon>Skeletonema</taxon>
        <taxon>Skeletonema marinoi-dohrnii complex</taxon>
    </lineage>
</organism>
<keyword evidence="3" id="KW-1185">Reference proteome</keyword>
<proteinExistence type="predicted"/>
<protein>
    <submittedName>
        <fullName evidence="2">Uncharacterized protein</fullName>
    </submittedName>
</protein>
<gene>
    <name evidence="2" type="ORF">QTG54_008334</name>
</gene>
<dbReference type="Proteomes" id="UP001224775">
    <property type="component" value="Unassembled WGS sequence"/>
</dbReference>
<reference evidence="2" key="1">
    <citation type="submission" date="2023-06" db="EMBL/GenBank/DDBJ databases">
        <title>Survivors Of The Sea: Transcriptome response of Skeletonema marinoi to long-term dormancy.</title>
        <authorList>
            <person name="Pinder M.I.M."/>
            <person name="Kourtchenko O."/>
            <person name="Robertson E.K."/>
            <person name="Larsson T."/>
            <person name="Maumus F."/>
            <person name="Osuna-Cruz C.M."/>
            <person name="Vancaester E."/>
            <person name="Stenow R."/>
            <person name="Vandepoele K."/>
            <person name="Ploug H."/>
            <person name="Bruchert V."/>
            <person name="Godhe A."/>
            <person name="Topel M."/>
        </authorList>
    </citation>
    <scope>NUCLEOTIDE SEQUENCE</scope>
    <source>
        <strain evidence="2">R05AC</strain>
    </source>
</reference>
<sequence>MTSEQPPPPPHRSDHLHLLEGTLLHRSQKSNIYKKNIRMYTIFDMSGSAGASLEVGGIGSLQCYRFVNLKSKKEGDLAYSSTRFGNKGGDSNDTMIGSGVKRRED</sequence>